<sequence>MSRLNVQPTSDEFAFLKAHTTIKDEEHLRKHILKVQEEAYQIYPYPCIRNFMFLVPKVALSPVYEQLLKLGKDRKGAIFLDIGCAFGNDIRTTIADGYPMENVVASDLRPHFWNLGLKLFMSNPETFTVPFIPGDVFDLNFLKPVAPFYTAPDTLRPDLHALTSLTPLLGHVSAIHAGMLFHLFDEEKQTHLAHAVAGLLSPEPGSLIFGSHVGKPQKGTQMLMWPESSMLMFCHSPETWEAMWDGQVFNKGTVKVEAVLKPLDAKERARLEMEVEGDVQLYNMLWSVTRV</sequence>
<reference evidence="5 6" key="1">
    <citation type="journal article" date="2012" name="Proc. Natl. Acad. Sci. U.S.A.">
        <title>Comparative genomics of Ceriporiopsis subvermispora and Phanerochaete chrysosporium provide insight into selective ligninolysis.</title>
        <authorList>
            <person name="Fernandez-Fueyo E."/>
            <person name="Ruiz-Duenas F.J."/>
            <person name="Ferreira P."/>
            <person name="Floudas D."/>
            <person name="Hibbett D.S."/>
            <person name="Canessa P."/>
            <person name="Larrondo L.F."/>
            <person name="James T.Y."/>
            <person name="Seelenfreund D."/>
            <person name="Lobos S."/>
            <person name="Polanco R."/>
            <person name="Tello M."/>
            <person name="Honda Y."/>
            <person name="Watanabe T."/>
            <person name="Watanabe T."/>
            <person name="Ryu J.S."/>
            <person name="Kubicek C.P."/>
            <person name="Schmoll M."/>
            <person name="Gaskell J."/>
            <person name="Hammel K.E."/>
            <person name="St John F.J."/>
            <person name="Vanden Wymelenberg A."/>
            <person name="Sabat G."/>
            <person name="Splinter BonDurant S."/>
            <person name="Syed K."/>
            <person name="Yadav J.S."/>
            <person name="Doddapaneni H."/>
            <person name="Subramanian V."/>
            <person name="Lavin J.L."/>
            <person name="Oguiza J.A."/>
            <person name="Perez G."/>
            <person name="Pisabarro A.G."/>
            <person name="Ramirez L."/>
            <person name="Santoyo F."/>
            <person name="Master E."/>
            <person name="Coutinho P.M."/>
            <person name="Henrissat B."/>
            <person name="Lombard V."/>
            <person name="Magnuson J.K."/>
            <person name="Kuees U."/>
            <person name="Hori C."/>
            <person name="Igarashi K."/>
            <person name="Samejima M."/>
            <person name="Held B.W."/>
            <person name="Barry K.W."/>
            <person name="LaButti K.M."/>
            <person name="Lapidus A."/>
            <person name="Lindquist E.A."/>
            <person name="Lucas S.M."/>
            <person name="Riley R."/>
            <person name="Salamov A.A."/>
            <person name="Hoffmeister D."/>
            <person name="Schwenk D."/>
            <person name="Hadar Y."/>
            <person name="Yarden O."/>
            <person name="de Vries R.P."/>
            <person name="Wiebenga A."/>
            <person name="Stenlid J."/>
            <person name="Eastwood D."/>
            <person name="Grigoriev I.V."/>
            <person name="Berka R.M."/>
            <person name="Blanchette R.A."/>
            <person name="Kersten P."/>
            <person name="Martinez A.T."/>
            <person name="Vicuna R."/>
            <person name="Cullen D."/>
        </authorList>
    </citation>
    <scope>NUCLEOTIDE SEQUENCE [LARGE SCALE GENOMIC DNA]</scope>
    <source>
        <strain evidence="5 6">B</strain>
    </source>
</reference>
<keyword evidence="3" id="KW-0949">S-adenosyl-L-methionine</keyword>
<organism evidence="5 6">
    <name type="scientific">Ceriporiopsis subvermispora (strain B)</name>
    <name type="common">White-rot fungus</name>
    <name type="synonym">Gelatoporia subvermispora</name>
    <dbReference type="NCBI Taxonomy" id="914234"/>
    <lineage>
        <taxon>Eukaryota</taxon>
        <taxon>Fungi</taxon>
        <taxon>Dikarya</taxon>
        <taxon>Basidiomycota</taxon>
        <taxon>Agaricomycotina</taxon>
        <taxon>Agaricomycetes</taxon>
        <taxon>Polyporales</taxon>
        <taxon>Gelatoporiaceae</taxon>
        <taxon>Gelatoporia</taxon>
    </lineage>
</organism>
<keyword evidence="6" id="KW-1185">Reference proteome</keyword>
<name>M2RAP1_CERS8</name>
<dbReference type="InterPro" id="IPR029063">
    <property type="entry name" value="SAM-dependent_MTases_sf"/>
</dbReference>
<evidence type="ECO:0000313" key="6">
    <source>
        <dbReference type="Proteomes" id="UP000016930"/>
    </source>
</evidence>
<dbReference type="AlphaFoldDB" id="M2RAP1"/>
<dbReference type="Proteomes" id="UP000016930">
    <property type="component" value="Unassembled WGS sequence"/>
</dbReference>
<evidence type="ECO:0000256" key="3">
    <source>
        <dbReference type="ARBA" id="ARBA00022691"/>
    </source>
</evidence>
<accession>M2RAP1</accession>
<dbReference type="OrthoDB" id="2094832at2759"/>
<dbReference type="STRING" id="914234.M2RAP1"/>
<dbReference type="PANTHER" id="PTHR35897">
    <property type="entry name" value="METHYLTRANSFERASE AUSD"/>
    <property type="match status" value="1"/>
</dbReference>
<evidence type="ECO:0000313" key="5">
    <source>
        <dbReference type="EMBL" id="EMD35851.1"/>
    </source>
</evidence>
<evidence type="ECO:0000256" key="4">
    <source>
        <dbReference type="ARBA" id="ARBA00038314"/>
    </source>
</evidence>
<keyword evidence="2" id="KW-0808">Transferase</keyword>
<dbReference type="InterPro" id="IPR051654">
    <property type="entry name" value="Meroterpenoid_MTases"/>
</dbReference>
<protein>
    <recommendedName>
        <fullName evidence="7">Methyltransferase domain-containing protein</fullName>
    </recommendedName>
</protein>
<gene>
    <name evidence="5" type="ORF">CERSUDRAFT_52912</name>
</gene>
<comment type="similarity">
    <text evidence="4">Belongs to the class I-like SAM-binding methyltransferase superfamily.</text>
</comment>
<dbReference type="HOGENOM" id="CLU_051542_1_1_1"/>
<dbReference type="SUPFAM" id="SSF53335">
    <property type="entry name" value="S-adenosyl-L-methionine-dependent methyltransferases"/>
    <property type="match status" value="1"/>
</dbReference>
<evidence type="ECO:0000256" key="1">
    <source>
        <dbReference type="ARBA" id="ARBA00005179"/>
    </source>
</evidence>
<dbReference type="PANTHER" id="PTHR35897:SF1">
    <property type="entry name" value="METHYLTRANSFERASE AUSD"/>
    <property type="match status" value="1"/>
</dbReference>
<dbReference type="GO" id="GO:0016740">
    <property type="term" value="F:transferase activity"/>
    <property type="evidence" value="ECO:0007669"/>
    <property type="project" value="UniProtKB-KW"/>
</dbReference>
<dbReference type="Gene3D" id="3.40.50.150">
    <property type="entry name" value="Vaccinia Virus protein VP39"/>
    <property type="match status" value="1"/>
</dbReference>
<evidence type="ECO:0000256" key="2">
    <source>
        <dbReference type="ARBA" id="ARBA00022679"/>
    </source>
</evidence>
<evidence type="ECO:0008006" key="7">
    <source>
        <dbReference type="Google" id="ProtNLM"/>
    </source>
</evidence>
<proteinExistence type="inferred from homology"/>
<comment type="pathway">
    <text evidence="1">Secondary metabolite biosynthesis.</text>
</comment>
<dbReference type="EMBL" id="KB445799">
    <property type="protein sequence ID" value="EMD35851.1"/>
    <property type="molecule type" value="Genomic_DNA"/>
</dbReference>